<feature type="active site" evidence="10 12">
    <location>
        <position position="718"/>
    </location>
</feature>
<evidence type="ECO:0000256" key="4">
    <source>
        <dbReference type="ARBA" id="ARBA00022741"/>
    </source>
</evidence>
<dbReference type="Pfam" id="PF05362">
    <property type="entry name" value="Lon_C"/>
    <property type="match status" value="1"/>
</dbReference>
<dbReference type="PROSITE" id="PS51786">
    <property type="entry name" value="LON_PROTEOLYTIC"/>
    <property type="match status" value="1"/>
</dbReference>
<dbReference type="Gene3D" id="2.30.130.40">
    <property type="entry name" value="LON domain-like"/>
    <property type="match status" value="1"/>
</dbReference>
<dbReference type="GO" id="GO:0043565">
    <property type="term" value="F:sequence-specific DNA binding"/>
    <property type="evidence" value="ECO:0007669"/>
    <property type="project" value="UniProtKB-UniRule"/>
</dbReference>
<organism evidence="18 19">
    <name type="scientific">Candidatus Woykebacteria bacterium RIFCSPHIGHO2_12_FULL_45_10</name>
    <dbReference type="NCBI Taxonomy" id="1802603"/>
    <lineage>
        <taxon>Bacteria</taxon>
        <taxon>Candidatus Woykeibacteriota</taxon>
    </lineage>
</organism>
<dbReference type="GO" id="GO:0004252">
    <property type="term" value="F:serine-type endopeptidase activity"/>
    <property type="evidence" value="ECO:0007669"/>
    <property type="project" value="UniProtKB-UniRule"/>
</dbReference>
<evidence type="ECO:0000256" key="15">
    <source>
        <dbReference type="RuleBase" id="RU000591"/>
    </source>
</evidence>
<dbReference type="Gene3D" id="3.40.50.300">
    <property type="entry name" value="P-loop containing nucleotide triphosphate hydrolases"/>
    <property type="match status" value="1"/>
</dbReference>
<feature type="domain" description="Lon N-terminal" evidence="17">
    <location>
        <begin position="8"/>
        <end position="201"/>
    </location>
</feature>
<dbReference type="Gene3D" id="1.20.58.1480">
    <property type="match status" value="1"/>
</dbReference>
<comment type="subcellular location">
    <subcellularLocation>
        <location evidence="1 10 11">Cytoplasm</location>
    </subcellularLocation>
</comment>
<dbReference type="GO" id="GO:0005524">
    <property type="term" value="F:ATP binding"/>
    <property type="evidence" value="ECO:0007669"/>
    <property type="project" value="UniProtKB-UniRule"/>
</dbReference>
<feature type="domain" description="Lon proteolytic" evidence="16">
    <location>
        <begin position="588"/>
        <end position="769"/>
    </location>
</feature>
<dbReference type="SMART" id="SM00464">
    <property type="entry name" value="LON"/>
    <property type="match status" value="1"/>
</dbReference>
<dbReference type="InterPro" id="IPR008268">
    <property type="entry name" value="Peptidase_S16_AS"/>
</dbReference>
<dbReference type="EC" id="3.4.21.53" evidence="10 11"/>
<dbReference type="InterPro" id="IPR027417">
    <property type="entry name" value="P-loop_NTPase"/>
</dbReference>
<comment type="catalytic activity">
    <reaction evidence="9 10 11 14">
        <text>Hydrolysis of proteins in presence of ATP.</text>
        <dbReference type="EC" id="3.4.21.53"/>
    </reaction>
</comment>
<evidence type="ECO:0000256" key="5">
    <source>
        <dbReference type="ARBA" id="ARBA00022801"/>
    </source>
</evidence>
<dbReference type="InterPro" id="IPR027543">
    <property type="entry name" value="Lon_bac"/>
</dbReference>
<keyword evidence="6 10" id="KW-0720">Serine protease</keyword>
<dbReference type="InterPro" id="IPR004815">
    <property type="entry name" value="Lon_bac/euk-typ"/>
</dbReference>
<keyword evidence="5 10" id="KW-0378">Hydrolase</keyword>
<dbReference type="PIRSF" id="PIRSF001174">
    <property type="entry name" value="Lon_proteas"/>
    <property type="match status" value="1"/>
</dbReference>
<dbReference type="AlphaFoldDB" id="A0A1G1WPL2"/>
<evidence type="ECO:0000259" key="16">
    <source>
        <dbReference type="PROSITE" id="PS51786"/>
    </source>
</evidence>
<comment type="caution">
    <text evidence="18">The sequence shown here is derived from an EMBL/GenBank/DDBJ whole genome shotgun (WGS) entry which is preliminary data.</text>
</comment>
<comment type="similarity">
    <text evidence="10 11 14 15">Belongs to the peptidase S16 family.</text>
</comment>
<dbReference type="SMART" id="SM00382">
    <property type="entry name" value="AAA"/>
    <property type="match status" value="1"/>
</dbReference>
<dbReference type="Pfam" id="PF22667">
    <property type="entry name" value="Lon_lid"/>
    <property type="match status" value="1"/>
</dbReference>
<dbReference type="NCBIfam" id="TIGR00763">
    <property type="entry name" value="lon"/>
    <property type="match status" value="1"/>
</dbReference>
<evidence type="ECO:0000256" key="9">
    <source>
        <dbReference type="ARBA" id="ARBA00050665"/>
    </source>
</evidence>
<evidence type="ECO:0000256" key="1">
    <source>
        <dbReference type="ARBA" id="ARBA00004496"/>
    </source>
</evidence>
<evidence type="ECO:0000256" key="8">
    <source>
        <dbReference type="ARBA" id="ARBA00023016"/>
    </source>
</evidence>
<evidence type="ECO:0000256" key="3">
    <source>
        <dbReference type="ARBA" id="ARBA00022670"/>
    </source>
</evidence>
<evidence type="ECO:0000256" key="6">
    <source>
        <dbReference type="ARBA" id="ARBA00022825"/>
    </source>
</evidence>
<comment type="induction">
    <text evidence="10">By heat shock.</text>
</comment>
<dbReference type="Proteomes" id="UP000178068">
    <property type="component" value="Unassembled WGS sequence"/>
</dbReference>
<evidence type="ECO:0000256" key="11">
    <source>
        <dbReference type="PIRNR" id="PIRNR001174"/>
    </source>
</evidence>
<dbReference type="PROSITE" id="PS01046">
    <property type="entry name" value="LON_SER"/>
    <property type="match status" value="1"/>
</dbReference>
<evidence type="ECO:0000256" key="7">
    <source>
        <dbReference type="ARBA" id="ARBA00022840"/>
    </source>
</evidence>
<comment type="subunit">
    <text evidence="10 11">Homohexamer. Organized in a ring with a central cavity.</text>
</comment>
<evidence type="ECO:0000256" key="12">
    <source>
        <dbReference type="PIRSR" id="PIRSR001174-1"/>
    </source>
</evidence>
<dbReference type="InterPro" id="IPR008269">
    <property type="entry name" value="Lon_proteolytic"/>
</dbReference>
<dbReference type="InterPro" id="IPR046336">
    <property type="entry name" value="Lon_prtase_N_sf"/>
</dbReference>
<sequence>MTTSSLELPLIPVRDVVIFPHASVPISLKREKSVVALEEALLDQKRVFLVMQKNKDIDNPDKEDLFQIGTVAKITQIQRLPDGVINITVEGEYKAAISKYLEEERYFKVTIKKIGEEDLDKADIDKLLKPLTEQFRQSISLGKPVPLDSLPALFDLSNPYQTLDLIIYNLDIKPAERQKLLEVSTQKERIKLIESYLSKDLSVLKTARKIQDRTAEEIGKNAKEAFLREQLRTIEKELGLKEEREEFADLEKKIKASGMSEEVEVKALKELDRLRKMPQFSPEVSFVRTYLDWLVDLPWKERSEGKVDIKKAENILNKDHYGLKKIKERIIEYLAVQKLTGKIKGPILCFAGPPGVGKTSIGRSIAKALNRKFVKVSLGGIRDEAEIRGHRRTYVGALPGRIIQGVKDAGTIDPIFMLDEIDKLGYDFRGDPSAALLEALDPEQNHAFSDHYLEVPYDLSNVMFVTTANILDTIPPALRDRMEILEFPGYTDEEKFHIARDFLLPKQTETHGLKEKNLKISDQALAKIISSYTREAGVRSMERELASICRKVAKQIAEGKTQTMSVTDKNLQAFLGPEKFIPWTTEKKDEVGVASGLAWTEVGGEVLSVETTLMPGRGNLLLTGHLGDVMKESAQAGLSYVKSRLVEFGLRDNIYKNIDIHLHVPAGAIPKDGPSAGITMATSLLSALAKIPVRKDVGMTGEITLRGKVLEIGGIKEKVLAAHRSGLRTIILPTRNKKDLEEIPAKTRAELKFIYVDNMEDVLKNALVTNPFKVSPNQSRSATPAVLPSA</sequence>
<accession>A0A1G1WPL2</accession>
<dbReference type="GO" id="GO:0005737">
    <property type="term" value="C:cytoplasm"/>
    <property type="evidence" value="ECO:0007669"/>
    <property type="project" value="UniProtKB-SubCell"/>
</dbReference>
<dbReference type="InterPro" id="IPR003593">
    <property type="entry name" value="AAA+_ATPase"/>
</dbReference>
<dbReference type="Pfam" id="PF02190">
    <property type="entry name" value="LON_substr_bdg"/>
    <property type="match status" value="1"/>
</dbReference>
<keyword evidence="7 10" id="KW-0067">ATP-binding</keyword>
<dbReference type="PRINTS" id="PR00830">
    <property type="entry name" value="ENDOLAPTASE"/>
</dbReference>
<evidence type="ECO:0000256" key="2">
    <source>
        <dbReference type="ARBA" id="ARBA00022490"/>
    </source>
</evidence>
<dbReference type="Gene3D" id="1.20.5.5270">
    <property type="match status" value="1"/>
</dbReference>
<reference evidence="18 19" key="1">
    <citation type="journal article" date="2016" name="Nat. Commun.">
        <title>Thousands of microbial genomes shed light on interconnected biogeochemical processes in an aquifer system.</title>
        <authorList>
            <person name="Anantharaman K."/>
            <person name="Brown C.T."/>
            <person name="Hug L.A."/>
            <person name="Sharon I."/>
            <person name="Castelle C.J."/>
            <person name="Probst A.J."/>
            <person name="Thomas B.C."/>
            <person name="Singh A."/>
            <person name="Wilkins M.J."/>
            <person name="Karaoz U."/>
            <person name="Brodie E.L."/>
            <person name="Williams K.H."/>
            <person name="Hubbard S.S."/>
            <person name="Banfield J.F."/>
        </authorList>
    </citation>
    <scope>NUCLEOTIDE SEQUENCE [LARGE SCALE GENOMIC DNA]</scope>
</reference>
<dbReference type="EMBL" id="MHCZ01000024">
    <property type="protein sequence ID" value="OGY29675.1"/>
    <property type="molecule type" value="Genomic_DNA"/>
</dbReference>
<feature type="binding site" evidence="10 13">
    <location>
        <begin position="352"/>
        <end position="359"/>
    </location>
    <ligand>
        <name>ATP</name>
        <dbReference type="ChEBI" id="CHEBI:30616"/>
    </ligand>
</feature>
<keyword evidence="3 10" id="KW-0645">Protease</keyword>
<dbReference type="SUPFAM" id="SSF88697">
    <property type="entry name" value="PUA domain-like"/>
    <property type="match status" value="1"/>
</dbReference>
<dbReference type="SUPFAM" id="SSF52540">
    <property type="entry name" value="P-loop containing nucleoside triphosphate hydrolases"/>
    <property type="match status" value="1"/>
</dbReference>
<dbReference type="InterPro" id="IPR027065">
    <property type="entry name" value="Lon_Prtase"/>
</dbReference>
<keyword evidence="2 10" id="KW-0963">Cytoplasm</keyword>
<dbReference type="InterPro" id="IPR015947">
    <property type="entry name" value="PUA-like_sf"/>
</dbReference>
<dbReference type="InterPro" id="IPR054594">
    <property type="entry name" value="Lon_lid"/>
</dbReference>
<dbReference type="SUPFAM" id="SSF54211">
    <property type="entry name" value="Ribosomal protein S5 domain 2-like"/>
    <property type="match status" value="1"/>
</dbReference>
<dbReference type="CDD" id="cd19500">
    <property type="entry name" value="RecA-like_Lon"/>
    <property type="match status" value="1"/>
</dbReference>
<dbReference type="InterPro" id="IPR014721">
    <property type="entry name" value="Ribsml_uS5_D2-typ_fold_subgr"/>
</dbReference>
<proteinExistence type="evidence at transcript level"/>
<evidence type="ECO:0000256" key="14">
    <source>
        <dbReference type="PROSITE-ProRule" id="PRU01122"/>
    </source>
</evidence>
<dbReference type="InterPro" id="IPR020568">
    <property type="entry name" value="Ribosomal_Su5_D2-typ_SF"/>
</dbReference>
<dbReference type="Gene3D" id="1.10.8.60">
    <property type="match status" value="1"/>
</dbReference>
<dbReference type="STRING" id="1802603.A3F35_02460"/>
<dbReference type="HAMAP" id="MF_01973">
    <property type="entry name" value="lon_bact"/>
    <property type="match status" value="1"/>
</dbReference>
<dbReference type="Gene3D" id="3.30.230.10">
    <property type="match status" value="1"/>
</dbReference>
<dbReference type="GO" id="GO:0006515">
    <property type="term" value="P:protein quality control for misfolded or incompletely synthesized proteins"/>
    <property type="evidence" value="ECO:0007669"/>
    <property type="project" value="UniProtKB-UniRule"/>
</dbReference>
<keyword evidence="4 10" id="KW-0547">Nucleotide-binding</keyword>
<dbReference type="Pfam" id="PF00004">
    <property type="entry name" value="AAA"/>
    <property type="match status" value="1"/>
</dbReference>
<evidence type="ECO:0000256" key="13">
    <source>
        <dbReference type="PIRSR" id="PIRSR001174-2"/>
    </source>
</evidence>
<dbReference type="GO" id="GO:0004176">
    <property type="term" value="F:ATP-dependent peptidase activity"/>
    <property type="evidence" value="ECO:0007669"/>
    <property type="project" value="UniProtKB-UniRule"/>
</dbReference>
<dbReference type="GO" id="GO:0016887">
    <property type="term" value="F:ATP hydrolysis activity"/>
    <property type="evidence" value="ECO:0007669"/>
    <property type="project" value="UniProtKB-UniRule"/>
</dbReference>
<evidence type="ECO:0000313" key="19">
    <source>
        <dbReference type="Proteomes" id="UP000178068"/>
    </source>
</evidence>
<dbReference type="GO" id="GO:0034605">
    <property type="term" value="P:cellular response to heat"/>
    <property type="evidence" value="ECO:0007669"/>
    <property type="project" value="UniProtKB-UniRule"/>
</dbReference>
<feature type="active site" evidence="10 12">
    <location>
        <position position="675"/>
    </location>
</feature>
<evidence type="ECO:0000256" key="10">
    <source>
        <dbReference type="HAMAP-Rule" id="MF_01973"/>
    </source>
</evidence>
<dbReference type="InterPro" id="IPR003111">
    <property type="entry name" value="Lon_prtase_N"/>
</dbReference>
<dbReference type="InterPro" id="IPR003959">
    <property type="entry name" value="ATPase_AAA_core"/>
</dbReference>
<dbReference type="FunFam" id="1.20.5.5270:FF:000002">
    <property type="entry name" value="Lon protease homolog"/>
    <property type="match status" value="1"/>
</dbReference>
<keyword evidence="8 10" id="KW-0346">Stress response</keyword>
<gene>
    <name evidence="10" type="primary">lon</name>
    <name evidence="18" type="ORF">A3F35_02460</name>
</gene>
<name>A0A1G1WPL2_9BACT</name>
<protein>
    <recommendedName>
        <fullName evidence="10 11">Lon protease</fullName>
        <ecNumber evidence="10 11">3.4.21.53</ecNumber>
    </recommendedName>
    <alternativeName>
        <fullName evidence="10">ATP-dependent protease La</fullName>
    </alternativeName>
</protein>
<comment type="function">
    <text evidence="10">ATP-dependent serine protease that mediates the selective degradation of mutant and abnormal proteins as well as certain short-lived regulatory proteins. Required for cellular homeostasis and for survival from DNA damage and developmental changes induced by stress. Degrades polypeptides processively to yield small peptide fragments that are 5 to 10 amino acids long. Binds to DNA in a double-stranded, site-specific manner.</text>
</comment>
<dbReference type="PANTHER" id="PTHR10046">
    <property type="entry name" value="ATP DEPENDENT LON PROTEASE FAMILY MEMBER"/>
    <property type="match status" value="1"/>
</dbReference>
<evidence type="ECO:0000313" key="18">
    <source>
        <dbReference type="EMBL" id="OGY29675.1"/>
    </source>
</evidence>
<dbReference type="PROSITE" id="PS51787">
    <property type="entry name" value="LON_N"/>
    <property type="match status" value="1"/>
</dbReference>
<evidence type="ECO:0000259" key="17">
    <source>
        <dbReference type="PROSITE" id="PS51787"/>
    </source>
</evidence>
<dbReference type="FunFam" id="3.40.50.300:FF:000021">
    <property type="entry name" value="Lon protease homolog"/>
    <property type="match status" value="1"/>
</dbReference>